<keyword evidence="2" id="KW-1185">Reference proteome</keyword>
<dbReference type="Proteomes" id="UP000807353">
    <property type="component" value="Unassembled WGS sequence"/>
</dbReference>
<name>A0A9P5XU37_9AGAR</name>
<dbReference type="InterPro" id="IPR024645">
    <property type="entry name" value="Mitochondr_Som1"/>
</dbReference>
<dbReference type="GO" id="GO:0042720">
    <property type="term" value="C:mitochondrial inner membrane peptidase complex"/>
    <property type="evidence" value="ECO:0007669"/>
    <property type="project" value="InterPro"/>
</dbReference>
<protein>
    <submittedName>
        <fullName evidence="1">Uncharacterized protein</fullName>
    </submittedName>
</protein>
<dbReference type="EMBL" id="MU150399">
    <property type="protein sequence ID" value="KAF9456870.1"/>
    <property type="molecule type" value="Genomic_DNA"/>
</dbReference>
<dbReference type="AlphaFoldDB" id="A0A9P5XU37"/>
<gene>
    <name evidence="1" type="ORF">BDZ94DRAFT_1176770</name>
</gene>
<evidence type="ECO:0000313" key="1">
    <source>
        <dbReference type="EMBL" id="KAF9456870.1"/>
    </source>
</evidence>
<dbReference type="OrthoDB" id="3983163at2759"/>
<comment type="caution">
    <text evidence="1">The sequence shown here is derived from an EMBL/GenBank/DDBJ whole genome shotgun (WGS) entry which is preliminary data.</text>
</comment>
<dbReference type="Pfam" id="PF11093">
    <property type="entry name" value="Mitochondr_Som1"/>
    <property type="match status" value="1"/>
</dbReference>
<accession>A0A9P5XU37</accession>
<sequence length="96" mass="10564">MTSVTTVPENPSSGDCQIAEIVQYTCEIESNGGMNCFPIPRIFRLCSGRPAVEITRLVNIDMETGEVEVPADPSKIIVKGKAWRDVTRYDTKSDGQ</sequence>
<proteinExistence type="predicted"/>
<reference evidence="1" key="1">
    <citation type="submission" date="2020-11" db="EMBL/GenBank/DDBJ databases">
        <authorList>
            <consortium name="DOE Joint Genome Institute"/>
            <person name="Ahrendt S."/>
            <person name="Riley R."/>
            <person name="Andreopoulos W."/>
            <person name="Labutti K."/>
            <person name="Pangilinan J."/>
            <person name="Ruiz-Duenas F.J."/>
            <person name="Barrasa J.M."/>
            <person name="Sanchez-Garcia M."/>
            <person name="Camarero S."/>
            <person name="Miyauchi S."/>
            <person name="Serrano A."/>
            <person name="Linde D."/>
            <person name="Babiker R."/>
            <person name="Drula E."/>
            <person name="Ayuso-Fernandez I."/>
            <person name="Pacheco R."/>
            <person name="Padilla G."/>
            <person name="Ferreira P."/>
            <person name="Barriuso J."/>
            <person name="Kellner H."/>
            <person name="Castanera R."/>
            <person name="Alfaro M."/>
            <person name="Ramirez L."/>
            <person name="Pisabarro A.G."/>
            <person name="Kuo A."/>
            <person name="Tritt A."/>
            <person name="Lipzen A."/>
            <person name="He G."/>
            <person name="Yan M."/>
            <person name="Ng V."/>
            <person name="Cullen D."/>
            <person name="Martin F."/>
            <person name="Rosso M.-N."/>
            <person name="Henrissat B."/>
            <person name="Hibbett D."/>
            <person name="Martinez A.T."/>
            <person name="Grigoriev I.V."/>
        </authorList>
    </citation>
    <scope>NUCLEOTIDE SEQUENCE</scope>
    <source>
        <strain evidence="1">CBS 247.69</strain>
    </source>
</reference>
<evidence type="ECO:0000313" key="2">
    <source>
        <dbReference type="Proteomes" id="UP000807353"/>
    </source>
</evidence>
<organism evidence="1 2">
    <name type="scientific">Collybia nuda</name>
    <dbReference type="NCBI Taxonomy" id="64659"/>
    <lineage>
        <taxon>Eukaryota</taxon>
        <taxon>Fungi</taxon>
        <taxon>Dikarya</taxon>
        <taxon>Basidiomycota</taxon>
        <taxon>Agaricomycotina</taxon>
        <taxon>Agaricomycetes</taxon>
        <taxon>Agaricomycetidae</taxon>
        <taxon>Agaricales</taxon>
        <taxon>Tricholomatineae</taxon>
        <taxon>Clitocybaceae</taxon>
        <taxon>Collybia</taxon>
    </lineage>
</organism>